<evidence type="ECO:0000256" key="2">
    <source>
        <dbReference type="ARBA" id="ARBA00023015"/>
    </source>
</evidence>
<evidence type="ECO:0000259" key="6">
    <source>
        <dbReference type="Pfam" id="PF00156"/>
    </source>
</evidence>
<evidence type="ECO:0000256" key="4">
    <source>
        <dbReference type="ARBA" id="ARBA00023163"/>
    </source>
</evidence>
<evidence type="ECO:0000259" key="7">
    <source>
        <dbReference type="Pfam" id="PF09182"/>
    </source>
</evidence>
<sequence length="286" mass="31877">MKIRRSERLIDLTDYLENHPYQLVPLTFFAQRYQSAKSSISEDITIIKTVFKKRDLGIVETLPGAGGGVRFMPAISRELAAVYLENLREKLADPQRILPGGYLYLSDILGQPNLLRQVGRLIATQYAGQEIDAIMTMATKGIPIAQSAAYYLNVPYVIVRRESKITEGPTLSVNYESGSVHRIEKMELSKRSLPTGSRIIAVDDFMKGGGTISGMHNLVEEFSGKLVGVTVLVESNDARVDQAEKRFPATSLLNLQAISVEQQKLNIELGNYLEVTDFNPEKQIIE</sequence>
<dbReference type="InterPro" id="IPR000836">
    <property type="entry name" value="PRTase_dom"/>
</dbReference>
<evidence type="ECO:0000256" key="3">
    <source>
        <dbReference type="ARBA" id="ARBA00023125"/>
    </source>
</evidence>
<comment type="subunit">
    <text evidence="1">Homodimer.</text>
</comment>
<dbReference type="SUPFAM" id="SSF53271">
    <property type="entry name" value="PRTase-like"/>
    <property type="match status" value="1"/>
</dbReference>
<dbReference type="InterPro" id="IPR015265">
    <property type="entry name" value="PuR_N"/>
</dbReference>
<keyword evidence="4" id="KW-0804">Transcription</keyword>
<comment type="caution">
    <text evidence="8">The sequence shown here is derived from an EMBL/GenBank/DDBJ whole genome shotgun (WGS) entry which is preliminary data.</text>
</comment>
<dbReference type="SUPFAM" id="SSF46785">
    <property type="entry name" value="Winged helix' DNA-binding domain"/>
    <property type="match status" value="1"/>
</dbReference>
<name>A0A850R736_9LACO</name>
<keyword evidence="9" id="KW-1185">Reference proteome</keyword>
<dbReference type="InterPro" id="IPR050118">
    <property type="entry name" value="Pur/Pyrimidine_PRTase"/>
</dbReference>
<evidence type="ECO:0000256" key="1">
    <source>
        <dbReference type="ARBA" id="ARBA00011738"/>
    </source>
</evidence>
<gene>
    <name evidence="8" type="primary">purR</name>
    <name evidence="8" type="ORF">HU830_04050</name>
</gene>
<evidence type="ECO:0000313" key="8">
    <source>
        <dbReference type="EMBL" id="NVY96345.1"/>
    </source>
</evidence>
<comment type="similarity">
    <text evidence="5">Belongs to the purine/pyrimidine phosphoribosyltransferase family. PurR subfamily.</text>
</comment>
<dbReference type="NCBIfam" id="TIGR01743">
    <property type="entry name" value="purR_Bsub"/>
    <property type="match status" value="1"/>
</dbReference>
<reference evidence="8 9" key="1">
    <citation type="submission" date="2020-06" db="EMBL/GenBank/DDBJ databases">
        <authorList>
            <person name="Kang J."/>
        </authorList>
    </citation>
    <scope>NUCLEOTIDE SEQUENCE [LARGE SCALE GENOMIC DNA]</scope>
    <source>
        <strain evidence="8 9">DCY120</strain>
    </source>
</reference>
<dbReference type="Proteomes" id="UP000563523">
    <property type="component" value="Unassembled WGS sequence"/>
</dbReference>
<keyword evidence="3" id="KW-0238">DNA-binding</keyword>
<dbReference type="InterPro" id="IPR036388">
    <property type="entry name" value="WH-like_DNA-bd_sf"/>
</dbReference>
<dbReference type="AlphaFoldDB" id="A0A850R736"/>
<dbReference type="PANTHER" id="PTHR43864:SF2">
    <property type="entry name" value="PUR OPERON REPRESSOR"/>
    <property type="match status" value="1"/>
</dbReference>
<dbReference type="InterPro" id="IPR029057">
    <property type="entry name" value="PRTase-like"/>
</dbReference>
<feature type="domain" description="Phosphoribosyltransferase" evidence="6">
    <location>
        <begin position="107"/>
        <end position="256"/>
    </location>
</feature>
<organism evidence="8 9">
    <name type="scientific">Bombilactobacillus apium</name>
    <dbReference type="NCBI Taxonomy" id="2675299"/>
    <lineage>
        <taxon>Bacteria</taxon>
        <taxon>Bacillati</taxon>
        <taxon>Bacillota</taxon>
        <taxon>Bacilli</taxon>
        <taxon>Lactobacillales</taxon>
        <taxon>Lactobacillaceae</taxon>
        <taxon>Bombilactobacillus</taxon>
    </lineage>
</organism>
<dbReference type="Pfam" id="PF00156">
    <property type="entry name" value="Pribosyltran"/>
    <property type="match status" value="1"/>
</dbReference>
<dbReference type="GO" id="GO:0045982">
    <property type="term" value="P:negative regulation of purine nucleobase metabolic process"/>
    <property type="evidence" value="ECO:0007669"/>
    <property type="project" value="InterPro"/>
</dbReference>
<evidence type="ECO:0000313" key="9">
    <source>
        <dbReference type="Proteomes" id="UP000563523"/>
    </source>
</evidence>
<accession>A0A850R736</accession>
<dbReference type="PANTHER" id="PTHR43864">
    <property type="entry name" value="HYPOXANTHINE/GUANINE PHOSPHORIBOSYLTRANSFERASE"/>
    <property type="match status" value="1"/>
</dbReference>
<dbReference type="InterPro" id="IPR036390">
    <property type="entry name" value="WH_DNA-bd_sf"/>
</dbReference>
<dbReference type="EMBL" id="JABZEC010000003">
    <property type="protein sequence ID" value="NVY96345.1"/>
    <property type="molecule type" value="Genomic_DNA"/>
</dbReference>
<feature type="domain" description="Bacterial purine repressor N-terminal" evidence="7">
    <location>
        <begin position="4"/>
        <end position="73"/>
    </location>
</feature>
<dbReference type="GO" id="GO:0003677">
    <property type="term" value="F:DNA binding"/>
    <property type="evidence" value="ECO:0007669"/>
    <property type="project" value="UniProtKB-KW"/>
</dbReference>
<dbReference type="InterPro" id="IPR010078">
    <property type="entry name" value="PurR_Bsub"/>
</dbReference>
<dbReference type="RefSeq" id="WP_176942508.1">
    <property type="nucleotide sequence ID" value="NZ_JABZEC010000003.1"/>
</dbReference>
<protein>
    <submittedName>
        <fullName evidence="8">Pur operon repressor</fullName>
    </submittedName>
</protein>
<keyword evidence="2" id="KW-0805">Transcription regulation</keyword>
<dbReference type="Gene3D" id="3.40.50.2020">
    <property type="match status" value="1"/>
</dbReference>
<evidence type="ECO:0000256" key="5">
    <source>
        <dbReference type="ARBA" id="ARBA00049656"/>
    </source>
</evidence>
<dbReference type="CDD" id="cd06223">
    <property type="entry name" value="PRTases_typeI"/>
    <property type="match status" value="1"/>
</dbReference>
<dbReference type="Gene3D" id="1.10.10.10">
    <property type="entry name" value="Winged helix-like DNA-binding domain superfamily/Winged helix DNA-binding domain"/>
    <property type="match status" value="1"/>
</dbReference>
<dbReference type="Pfam" id="PF09182">
    <property type="entry name" value="PuR_N"/>
    <property type="match status" value="1"/>
</dbReference>
<dbReference type="GO" id="GO:0045892">
    <property type="term" value="P:negative regulation of DNA-templated transcription"/>
    <property type="evidence" value="ECO:0007669"/>
    <property type="project" value="InterPro"/>
</dbReference>
<proteinExistence type="inferred from homology"/>